<keyword evidence="3" id="KW-1185">Reference proteome</keyword>
<evidence type="ECO:0000256" key="1">
    <source>
        <dbReference type="SAM" id="MobiDB-lite"/>
    </source>
</evidence>
<protein>
    <submittedName>
        <fullName evidence="2">Uncharacterized protein</fullName>
    </submittedName>
</protein>
<dbReference type="AlphaFoldDB" id="A0A1Y5T387"/>
<dbReference type="Proteomes" id="UP000193307">
    <property type="component" value="Unassembled WGS sequence"/>
</dbReference>
<name>A0A1Y5T387_9RHOB</name>
<dbReference type="STRING" id="658057.SAMN04488032_109140"/>
<feature type="region of interest" description="Disordered" evidence="1">
    <location>
        <begin position="1"/>
        <end position="42"/>
    </location>
</feature>
<proteinExistence type="predicted"/>
<dbReference type="OrthoDB" id="7832706at2"/>
<reference evidence="2 3" key="1">
    <citation type="submission" date="2017-03" db="EMBL/GenBank/DDBJ databases">
        <authorList>
            <person name="Afonso C.L."/>
            <person name="Miller P.J."/>
            <person name="Scott M.A."/>
            <person name="Spackman E."/>
            <person name="Goraichik I."/>
            <person name="Dimitrov K.M."/>
            <person name="Suarez D.L."/>
            <person name="Swayne D.E."/>
        </authorList>
    </citation>
    <scope>NUCLEOTIDE SEQUENCE [LARGE SCALE GENOMIC DNA]</scope>
    <source>
        <strain evidence="2 3">CECT 7971</strain>
    </source>
</reference>
<feature type="compositionally biased region" description="Low complexity" evidence="1">
    <location>
        <begin position="9"/>
        <end position="23"/>
    </location>
</feature>
<evidence type="ECO:0000313" key="3">
    <source>
        <dbReference type="Proteomes" id="UP000193307"/>
    </source>
</evidence>
<evidence type="ECO:0000313" key="2">
    <source>
        <dbReference type="EMBL" id="SLN54738.1"/>
    </source>
</evidence>
<dbReference type="RefSeq" id="WP_085849935.1">
    <property type="nucleotide sequence ID" value="NZ_FNZV01000009.1"/>
</dbReference>
<accession>A0A1Y5T387</accession>
<organism evidence="2 3">
    <name type="scientific">Pacificibacter marinus</name>
    <dbReference type="NCBI Taxonomy" id="658057"/>
    <lineage>
        <taxon>Bacteria</taxon>
        <taxon>Pseudomonadati</taxon>
        <taxon>Pseudomonadota</taxon>
        <taxon>Alphaproteobacteria</taxon>
        <taxon>Rhodobacterales</taxon>
        <taxon>Roseobacteraceae</taxon>
        <taxon>Pacificibacter</taxon>
    </lineage>
</organism>
<gene>
    <name evidence="2" type="ORF">PAM7971_02831</name>
</gene>
<dbReference type="EMBL" id="FWFW01000009">
    <property type="protein sequence ID" value="SLN54738.1"/>
    <property type="molecule type" value="Genomic_DNA"/>
</dbReference>
<sequence length="328" mass="36886">MSKSKPDLSSQRSSCQSQTSIRSGAHSYPIHRGKVPPHWQKAAQSKDFTIIARVIDRLHVLIRCHHCDGTQPKRINVVLNNIPECPHCIRKARTAQAKTVGATYLGVDPKSAQISVIKLACGHTVKRQHHRMKAAAEGGHALSCDICREARYKQEALRFDWELIGPAQSGKRGYRQYRHSCGQLQDVMIGNMLWGDCKCSGCWTGRTAQPSFIYLFRIDLPDLPVIKLGYGVRPQKRLRHQLGIAITVPTEIIRTVPMPTGHLARQEEERCHRTLKQEYPEWAIPKAAYGDAINTASEIYDPAAEPTIHAMLDDIEDRLGHSNEDIPE</sequence>